<dbReference type="EMBL" id="JACHJU010000006">
    <property type="protein sequence ID" value="MBB4943988.1"/>
    <property type="molecule type" value="Genomic_DNA"/>
</dbReference>
<protein>
    <submittedName>
        <fullName evidence="2">Uncharacterized protein</fullName>
    </submittedName>
</protein>
<evidence type="ECO:0000256" key="1">
    <source>
        <dbReference type="SAM" id="MobiDB-lite"/>
    </source>
</evidence>
<comment type="caution">
    <text evidence="2">The sequence shown here is derived from an EMBL/GenBank/DDBJ whole genome shotgun (WGS) entry which is preliminary data.</text>
</comment>
<sequence length="131" mass="14024">MPSDPDHVLDAIDGVVDEWLALSEDSMRWAPPEKAPPKRQLTLPAPSLPWVPGDFLHEVGALLGTRAHAVADVVTEVLRPIGEGLSGALTAILDSPPVRQLIDPAGDRPPPGHTERDDLPPEPPPRPHGHP</sequence>
<reference evidence="2 3" key="1">
    <citation type="submission" date="2020-08" db="EMBL/GenBank/DDBJ databases">
        <title>Sequencing the genomes of 1000 actinobacteria strains.</title>
        <authorList>
            <person name="Klenk H.-P."/>
        </authorList>
    </citation>
    <scope>NUCLEOTIDE SEQUENCE [LARGE SCALE GENOMIC DNA]</scope>
    <source>
        <strain evidence="2 3">DSM 43023</strain>
    </source>
</reference>
<feature type="compositionally biased region" description="Pro residues" evidence="1">
    <location>
        <begin position="121"/>
        <end position="131"/>
    </location>
</feature>
<keyword evidence="3" id="KW-1185">Reference proteome</keyword>
<organism evidence="2 3">
    <name type="scientific">Streptosporangium album</name>
    <dbReference type="NCBI Taxonomy" id="47479"/>
    <lineage>
        <taxon>Bacteria</taxon>
        <taxon>Bacillati</taxon>
        <taxon>Actinomycetota</taxon>
        <taxon>Actinomycetes</taxon>
        <taxon>Streptosporangiales</taxon>
        <taxon>Streptosporangiaceae</taxon>
        <taxon>Streptosporangium</taxon>
    </lineage>
</organism>
<accession>A0A7W7S667</accession>
<dbReference type="AlphaFoldDB" id="A0A7W7S667"/>
<evidence type="ECO:0000313" key="2">
    <source>
        <dbReference type="EMBL" id="MBB4943988.1"/>
    </source>
</evidence>
<evidence type="ECO:0000313" key="3">
    <source>
        <dbReference type="Proteomes" id="UP000534286"/>
    </source>
</evidence>
<gene>
    <name evidence="2" type="ORF">FHR32_008389</name>
</gene>
<dbReference type="RefSeq" id="WP_184759865.1">
    <property type="nucleotide sequence ID" value="NZ_BAABEK010000104.1"/>
</dbReference>
<dbReference type="Proteomes" id="UP000534286">
    <property type="component" value="Unassembled WGS sequence"/>
</dbReference>
<name>A0A7W7S667_9ACTN</name>
<feature type="region of interest" description="Disordered" evidence="1">
    <location>
        <begin position="97"/>
        <end position="131"/>
    </location>
</feature>
<proteinExistence type="predicted"/>